<dbReference type="EMBL" id="CM007650">
    <property type="protein sequence ID" value="ONM60638.1"/>
    <property type="molecule type" value="Genomic_DNA"/>
</dbReference>
<comment type="catalytic activity">
    <reaction evidence="1 8">
        <text>Hydrolysis of terminal, non-reducing alpha-D-galactose residues in alpha-D-galactosides, including galactose oligosaccharides, galactomannans and galactolipids.</text>
        <dbReference type="EC" id="3.2.1.22"/>
    </reaction>
</comment>
<dbReference type="InterPro" id="IPR017853">
    <property type="entry name" value="GH"/>
</dbReference>
<evidence type="ECO:0000256" key="2">
    <source>
        <dbReference type="ARBA" id="ARBA00009743"/>
    </source>
</evidence>
<dbReference type="PANTHER" id="PTHR11452">
    <property type="entry name" value="ALPHA-GALACTOSIDASE/ALPHA-N-ACETYLGALACTOSAMINIDASE"/>
    <property type="match status" value="1"/>
</dbReference>
<dbReference type="GO" id="GO:0005975">
    <property type="term" value="P:carbohydrate metabolic process"/>
    <property type="evidence" value="ECO:0007669"/>
    <property type="project" value="InterPro"/>
</dbReference>
<dbReference type="PANTHER" id="PTHR11452:SF75">
    <property type="entry name" value="ALPHA-GALACTOSIDASE MEL1"/>
    <property type="match status" value="1"/>
</dbReference>
<sequence length="411" mass="45206">MEAAGRLPLLIVSSLLLLLSPERPAEAAPRRIQPLATAALSRLYDTSNYGRLQLNNGLALTPQMGWNSWNFFACNINETVIRETADALVSTGLAALGYNFVNIDDCWSYVKRGKQDQLLPDPKTFPSGIKALADYVHGKGLKLGIYSDAGKFTCQVRPGSLGHENDDAAIFASWGIDYLKYPPMRDALNSTGRQIFYSLCEWGQYDPALWAGKVGNSWRTTDDITDTWKSMTDIADKNNKWASYAGPGGWNDPDMLEVGNGGMTLAEYRSHFSIWALMKAPLLIGCDVRNMTSETMEILSNKEVIQVNQDPLGVQGRKILGQGKYGCREVWAGPLSGNRLVVALWNRCSDTANVTMKLPAVGLDGYAAYSVRDLWKHETISENVVGTFGAQVDVHDTNMYIFSPATIVASV</sequence>
<feature type="domain" description="Alpha galactosidase C-terminal" evidence="9">
    <location>
        <begin position="327"/>
        <end position="401"/>
    </location>
</feature>
<dbReference type="InterPro" id="IPR013785">
    <property type="entry name" value="Aldolase_TIM"/>
</dbReference>
<dbReference type="InterPro" id="IPR041233">
    <property type="entry name" value="Melibiase_C"/>
</dbReference>
<dbReference type="Pfam" id="PF16499">
    <property type="entry name" value="Melibiase_2"/>
    <property type="match status" value="1"/>
</dbReference>
<keyword evidence="6 8" id="KW-1015">Disulfide bond</keyword>
<evidence type="ECO:0000259" key="9">
    <source>
        <dbReference type="Pfam" id="PF17801"/>
    </source>
</evidence>
<dbReference type="FunFam" id="3.20.20.70:FF:000093">
    <property type="entry name" value="Alpha-galactosidase"/>
    <property type="match status" value="1"/>
</dbReference>
<comment type="similarity">
    <text evidence="2 8">Belongs to the glycosyl hydrolase 27 family.</text>
</comment>
<reference evidence="10" key="1">
    <citation type="submission" date="2015-12" db="EMBL/GenBank/DDBJ databases">
        <title>Update maize B73 reference genome by single molecule sequencing technologies.</title>
        <authorList>
            <consortium name="Maize Genome Sequencing Project"/>
            <person name="Ware D."/>
        </authorList>
    </citation>
    <scope>NUCLEOTIDE SEQUENCE [LARGE SCALE GENOMIC DNA]</scope>
    <source>
        <tissue evidence="10">Seedling</tissue>
    </source>
</reference>
<dbReference type="SUPFAM" id="SSF51011">
    <property type="entry name" value="Glycosyl hydrolase domain"/>
    <property type="match status" value="1"/>
</dbReference>
<accession>A0A1D6IMY0</accession>
<evidence type="ECO:0000256" key="6">
    <source>
        <dbReference type="ARBA" id="ARBA00023157"/>
    </source>
</evidence>
<dbReference type="InterPro" id="IPR002241">
    <property type="entry name" value="Glyco_hydro_27"/>
</dbReference>
<dbReference type="AlphaFoldDB" id="A0A1D6IMY0"/>
<evidence type="ECO:0000256" key="1">
    <source>
        <dbReference type="ARBA" id="ARBA00001255"/>
    </source>
</evidence>
<dbReference type="PRINTS" id="PR00740">
    <property type="entry name" value="GLHYDRLASE27"/>
</dbReference>
<gene>
    <name evidence="10" type="ORF">ZEAMMB73_Zm00001d022445</name>
</gene>
<keyword evidence="4" id="KW-0732">Signal</keyword>
<dbReference type="EC" id="3.2.1.22" evidence="3 8"/>
<evidence type="ECO:0000313" key="10">
    <source>
        <dbReference type="EMBL" id="ONM60638.1"/>
    </source>
</evidence>
<evidence type="ECO:0000256" key="3">
    <source>
        <dbReference type="ARBA" id="ARBA00012755"/>
    </source>
</evidence>
<dbReference type="SUPFAM" id="SSF51445">
    <property type="entry name" value="(Trans)glycosidases"/>
    <property type="match status" value="1"/>
</dbReference>
<keyword evidence="5 8" id="KW-0378">Hydrolase</keyword>
<dbReference type="FunFam" id="2.60.40.1180:FF:000008">
    <property type="entry name" value="Alpha-galactosidase"/>
    <property type="match status" value="1"/>
</dbReference>
<evidence type="ECO:0000256" key="7">
    <source>
        <dbReference type="ARBA" id="ARBA00023295"/>
    </source>
</evidence>
<dbReference type="Pfam" id="PF17801">
    <property type="entry name" value="Melibiase_C"/>
    <property type="match status" value="1"/>
</dbReference>
<proteinExistence type="inferred from homology"/>
<dbReference type="InterPro" id="IPR013780">
    <property type="entry name" value="Glyco_hydro_b"/>
</dbReference>
<evidence type="ECO:0000256" key="4">
    <source>
        <dbReference type="ARBA" id="ARBA00022729"/>
    </source>
</evidence>
<organism evidence="10">
    <name type="scientific">Zea mays</name>
    <name type="common">Maize</name>
    <dbReference type="NCBI Taxonomy" id="4577"/>
    <lineage>
        <taxon>Eukaryota</taxon>
        <taxon>Viridiplantae</taxon>
        <taxon>Streptophyta</taxon>
        <taxon>Embryophyta</taxon>
        <taxon>Tracheophyta</taxon>
        <taxon>Spermatophyta</taxon>
        <taxon>Magnoliopsida</taxon>
        <taxon>Liliopsida</taxon>
        <taxon>Poales</taxon>
        <taxon>Poaceae</taxon>
        <taxon>PACMAD clade</taxon>
        <taxon>Panicoideae</taxon>
        <taxon>Andropogonodae</taxon>
        <taxon>Andropogoneae</taxon>
        <taxon>Tripsacinae</taxon>
        <taxon>Zea</taxon>
    </lineage>
</organism>
<dbReference type="GO" id="GO:0004557">
    <property type="term" value="F:alpha-galactosidase activity"/>
    <property type="evidence" value="ECO:0007669"/>
    <property type="project" value="UniProtKB-EC"/>
</dbReference>
<dbReference type="Gene3D" id="3.20.20.70">
    <property type="entry name" value="Aldolase class I"/>
    <property type="match status" value="2"/>
</dbReference>
<dbReference type="CDD" id="cd14792">
    <property type="entry name" value="GH27"/>
    <property type="match status" value="1"/>
</dbReference>
<protein>
    <recommendedName>
        <fullName evidence="3 8">Alpha-galactosidase</fullName>
        <ecNumber evidence="3 8">3.2.1.22</ecNumber>
    </recommendedName>
    <alternativeName>
        <fullName evidence="8">Melibiase</fullName>
    </alternativeName>
</protein>
<keyword evidence="7 8" id="KW-0326">Glycosidase</keyword>
<evidence type="ECO:0000256" key="5">
    <source>
        <dbReference type="ARBA" id="ARBA00022801"/>
    </source>
</evidence>
<dbReference type="Gene3D" id="2.60.40.1180">
    <property type="entry name" value="Golgi alpha-mannosidase II"/>
    <property type="match status" value="1"/>
</dbReference>
<dbReference type="ExpressionAtlas" id="A0A1D6IMY0">
    <property type="expression patterns" value="baseline and differential"/>
</dbReference>
<evidence type="ECO:0000256" key="8">
    <source>
        <dbReference type="RuleBase" id="RU361168"/>
    </source>
</evidence>
<name>A0A1D6IMY0_MAIZE</name>